<keyword evidence="4 7" id="KW-0240">DNA-directed RNA polymerase</keyword>
<reference evidence="7 8" key="1">
    <citation type="submission" date="2017-07" db="EMBL/GenBank/DDBJ databases">
        <title>An improved, manually edited Actinidia chinensis var. chinensis (kiwifruit) genome highlights the challenges associated with draft genomes and gene prediction in plants.</title>
        <authorList>
            <person name="Pilkington S."/>
            <person name="Crowhurst R."/>
            <person name="Hilario E."/>
            <person name="Nardozza S."/>
            <person name="Fraser L."/>
            <person name="Peng Y."/>
            <person name="Gunaseelan K."/>
            <person name="Simpson R."/>
            <person name="Tahir J."/>
            <person name="Deroles S."/>
            <person name="Templeton K."/>
            <person name="Luo Z."/>
            <person name="Davy M."/>
            <person name="Cheng C."/>
            <person name="Mcneilage M."/>
            <person name="Scaglione D."/>
            <person name="Liu Y."/>
            <person name="Zhang Q."/>
            <person name="Datson P."/>
            <person name="De Silva N."/>
            <person name="Gardiner S."/>
            <person name="Bassett H."/>
            <person name="Chagne D."/>
            <person name="Mccallum J."/>
            <person name="Dzierzon H."/>
            <person name="Deng C."/>
            <person name="Wang Y.-Y."/>
            <person name="Barron N."/>
            <person name="Manako K."/>
            <person name="Bowen J."/>
            <person name="Foster T."/>
            <person name="Erridge Z."/>
            <person name="Tiffin H."/>
            <person name="Waite C."/>
            <person name="Davies K."/>
            <person name="Grierson E."/>
            <person name="Laing W."/>
            <person name="Kirk R."/>
            <person name="Chen X."/>
            <person name="Wood M."/>
            <person name="Montefiori M."/>
            <person name="Brummell D."/>
            <person name="Schwinn K."/>
            <person name="Catanach A."/>
            <person name="Fullerton C."/>
            <person name="Li D."/>
            <person name="Meiyalaghan S."/>
            <person name="Nieuwenhuizen N."/>
            <person name="Read N."/>
            <person name="Prakash R."/>
            <person name="Hunter D."/>
            <person name="Zhang H."/>
            <person name="Mckenzie M."/>
            <person name="Knabel M."/>
            <person name="Harris A."/>
            <person name="Allan A."/>
            <person name="Chen A."/>
            <person name="Janssen B."/>
            <person name="Plunkett B."/>
            <person name="Dwamena C."/>
            <person name="Voogd C."/>
            <person name="Leif D."/>
            <person name="Lafferty D."/>
            <person name="Souleyre E."/>
            <person name="Varkonyi-Gasic E."/>
            <person name="Gambi F."/>
            <person name="Hanley J."/>
            <person name="Yao J.-L."/>
            <person name="Cheung J."/>
            <person name="David K."/>
            <person name="Warren B."/>
            <person name="Marsh K."/>
            <person name="Snowden K."/>
            <person name="Lin-Wang K."/>
            <person name="Brian L."/>
            <person name="Martinez-Sanchez M."/>
            <person name="Wang M."/>
            <person name="Ileperuma N."/>
            <person name="Macnee N."/>
            <person name="Campin R."/>
            <person name="Mcatee P."/>
            <person name="Drummond R."/>
            <person name="Espley R."/>
            <person name="Ireland H."/>
            <person name="Wu R."/>
            <person name="Atkinson R."/>
            <person name="Karunairetnam S."/>
            <person name="Bulley S."/>
            <person name="Chunkath S."/>
            <person name="Hanley Z."/>
            <person name="Storey R."/>
            <person name="Thrimawithana A."/>
            <person name="Thomson S."/>
            <person name="David C."/>
            <person name="Testolin R."/>
        </authorList>
    </citation>
    <scope>NUCLEOTIDE SEQUENCE [LARGE SCALE GENOMIC DNA]</scope>
    <source>
        <strain evidence="8">cv. Red5</strain>
        <tissue evidence="7">Young leaf</tissue>
    </source>
</reference>
<dbReference type="Gene3D" id="1.20.1250.40">
    <property type="match status" value="1"/>
</dbReference>
<keyword evidence="6" id="KW-0539">Nucleus</keyword>
<dbReference type="InterPro" id="IPR038846">
    <property type="entry name" value="RPC9"/>
</dbReference>
<evidence type="ECO:0000256" key="3">
    <source>
        <dbReference type="ARBA" id="ARBA00016672"/>
    </source>
</evidence>
<evidence type="ECO:0000256" key="2">
    <source>
        <dbReference type="ARBA" id="ARBA00006898"/>
    </source>
</evidence>
<name>A0A2R6RUY8_ACTCC</name>
<dbReference type="PANTHER" id="PTHR15561">
    <property type="entry name" value="CALCITONIN GENE-RELATED PEPTIDE-RECEPTOR COMPONENT PROTEIN"/>
    <property type="match status" value="1"/>
</dbReference>
<sequence length="93" mass="10349">MRESITELAEKCKKYKLADAEIVNIINIRPSSAVEIDPIIEQCEKRLGESVEELVELVAEVCPTPALTEPDEAAGQDTKNFQMGNKWTLIDST</sequence>
<dbReference type="GO" id="GO:0006384">
    <property type="term" value="P:transcription initiation at RNA polymerase III promoter"/>
    <property type="evidence" value="ECO:0007669"/>
    <property type="project" value="InterPro"/>
</dbReference>
<evidence type="ECO:0000313" key="8">
    <source>
        <dbReference type="Proteomes" id="UP000241394"/>
    </source>
</evidence>
<dbReference type="GO" id="GO:0000166">
    <property type="term" value="F:nucleotide binding"/>
    <property type="evidence" value="ECO:0007669"/>
    <property type="project" value="InterPro"/>
</dbReference>
<comment type="caution">
    <text evidence="7">The sequence shown here is derived from an EMBL/GenBank/DDBJ whole genome shotgun (WGS) entry which is preliminary data.</text>
</comment>
<dbReference type="InterPro" id="IPR038324">
    <property type="entry name" value="Rpb4/RPC9_sf"/>
</dbReference>
<dbReference type="OrthoDB" id="1746530at2759"/>
<dbReference type="InterPro" id="IPR005574">
    <property type="entry name" value="Rpb4/RPC9"/>
</dbReference>
<evidence type="ECO:0000256" key="1">
    <source>
        <dbReference type="ARBA" id="ARBA00004123"/>
    </source>
</evidence>
<protein>
    <recommendedName>
        <fullName evidence="3">DNA-directed RNA polymerase III subunit RPC9</fullName>
    </recommendedName>
</protein>
<dbReference type="InParanoid" id="A0A2R6RUY8"/>
<organism evidence="7 8">
    <name type="scientific">Actinidia chinensis var. chinensis</name>
    <name type="common">Chinese soft-hair kiwi</name>
    <dbReference type="NCBI Taxonomy" id="1590841"/>
    <lineage>
        <taxon>Eukaryota</taxon>
        <taxon>Viridiplantae</taxon>
        <taxon>Streptophyta</taxon>
        <taxon>Embryophyta</taxon>
        <taxon>Tracheophyta</taxon>
        <taxon>Spermatophyta</taxon>
        <taxon>Magnoliopsida</taxon>
        <taxon>eudicotyledons</taxon>
        <taxon>Gunneridae</taxon>
        <taxon>Pentapetalae</taxon>
        <taxon>asterids</taxon>
        <taxon>Ericales</taxon>
        <taxon>Actinidiaceae</taxon>
        <taxon>Actinidia</taxon>
    </lineage>
</organism>
<dbReference type="SUPFAM" id="SSF47819">
    <property type="entry name" value="HRDC-like"/>
    <property type="match status" value="1"/>
</dbReference>
<dbReference type="InterPro" id="IPR010997">
    <property type="entry name" value="HRDC-like_sf"/>
</dbReference>
<dbReference type="EMBL" id="NKQK01000003">
    <property type="protein sequence ID" value="PSS33842.1"/>
    <property type="molecule type" value="Genomic_DNA"/>
</dbReference>
<keyword evidence="8" id="KW-1185">Reference proteome</keyword>
<dbReference type="STRING" id="1590841.A0A2R6RUY8"/>
<evidence type="ECO:0000256" key="4">
    <source>
        <dbReference type="ARBA" id="ARBA00022478"/>
    </source>
</evidence>
<evidence type="ECO:0000256" key="6">
    <source>
        <dbReference type="ARBA" id="ARBA00023242"/>
    </source>
</evidence>
<dbReference type="Gramene" id="PSS33842">
    <property type="protein sequence ID" value="PSS33842"/>
    <property type="gene ID" value="CEY00_Acc04241"/>
</dbReference>
<proteinExistence type="inferred from homology"/>
<accession>A0A2R6RUY8</accession>
<keyword evidence="5" id="KW-0804">Transcription</keyword>
<evidence type="ECO:0000256" key="5">
    <source>
        <dbReference type="ARBA" id="ARBA00023163"/>
    </source>
</evidence>
<dbReference type="GO" id="GO:0005666">
    <property type="term" value="C:RNA polymerase III complex"/>
    <property type="evidence" value="ECO:0007669"/>
    <property type="project" value="InterPro"/>
</dbReference>
<comment type="subcellular location">
    <subcellularLocation>
        <location evidence="1">Nucleus</location>
    </subcellularLocation>
</comment>
<gene>
    <name evidence="7" type="ORF">CEY00_Acc04241</name>
</gene>
<comment type="similarity">
    <text evidence="2">Belongs to the eukaryotic RPC9 RNA polymerase subunit family.</text>
</comment>
<dbReference type="AlphaFoldDB" id="A0A2R6RUY8"/>
<dbReference type="Pfam" id="PF03874">
    <property type="entry name" value="RNA_pol_Rpb4"/>
    <property type="match status" value="1"/>
</dbReference>
<dbReference type="PANTHER" id="PTHR15561:SF0">
    <property type="entry name" value="DNA-DIRECTED RNA POLYMERASE III SUBUNIT RPC9"/>
    <property type="match status" value="1"/>
</dbReference>
<reference evidence="8" key="2">
    <citation type="journal article" date="2018" name="BMC Genomics">
        <title>A manually annotated Actinidia chinensis var. chinensis (kiwifruit) genome highlights the challenges associated with draft genomes and gene prediction in plants.</title>
        <authorList>
            <person name="Pilkington S.M."/>
            <person name="Crowhurst R."/>
            <person name="Hilario E."/>
            <person name="Nardozza S."/>
            <person name="Fraser L."/>
            <person name="Peng Y."/>
            <person name="Gunaseelan K."/>
            <person name="Simpson R."/>
            <person name="Tahir J."/>
            <person name="Deroles S.C."/>
            <person name="Templeton K."/>
            <person name="Luo Z."/>
            <person name="Davy M."/>
            <person name="Cheng C."/>
            <person name="McNeilage M."/>
            <person name="Scaglione D."/>
            <person name="Liu Y."/>
            <person name="Zhang Q."/>
            <person name="Datson P."/>
            <person name="De Silva N."/>
            <person name="Gardiner S.E."/>
            <person name="Bassett H."/>
            <person name="Chagne D."/>
            <person name="McCallum J."/>
            <person name="Dzierzon H."/>
            <person name="Deng C."/>
            <person name="Wang Y.Y."/>
            <person name="Barron L."/>
            <person name="Manako K."/>
            <person name="Bowen J."/>
            <person name="Foster T.M."/>
            <person name="Erridge Z.A."/>
            <person name="Tiffin H."/>
            <person name="Waite C.N."/>
            <person name="Davies K.M."/>
            <person name="Grierson E.P."/>
            <person name="Laing W.A."/>
            <person name="Kirk R."/>
            <person name="Chen X."/>
            <person name="Wood M."/>
            <person name="Montefiori M."/>
            <person name="Brummell D.A."/>
            <person name="Schwinn K.E."/>
            <person name="Catanach A."/>
            <person name="Fullerton C."/>
            <person name="Li D."/>
            <person name="Meiyalaghan S."/>
            <person name="Nieuwenhuizen N."/>
            <person name="Read N."/>
            <person name="Prakash R."/>
            <person name="Hunter D."/>
            <person name="Zhang H."/>
            <person name="McKenzie M."/>
            <person name="Knabel M."/>
            <person name="Harris A."/>
            <person name="Allan A.C."/>
            <person name="Gleave A."/>
            <person name="Chen A."/>
            <person name="Janssen B.J."/>
            <person name="Plunkett B."/>
            <person name="Ampomah-Dwamena C."/>
            <person name="Voogd C."/>
            <person name="Leif D."/>
            <person name="Lafferty D."/>
            <person name="Souleyre E.J.F."/>
            <person name="Varkonyi-Gasic E."/>
            <person name="Gambi F."/>
            <person name="Hanley J."/>
            <person name="Yao J.L."/>
            <person name="Cheung J."/>
            <person name="David K.M."/>
            <person name="Warren B."/>
            <person name="Marsh K."/>
            <person name="Snowden K.C."/>
            <person name="Lin-Wang K."/>
            <person name="Brian L."/>
            <person name="Martinez-Sanchez M."/>
            <person name="Wang M."/>
            <person name="Ileperuma N."/>
            <person name="Macnee N."/>
            <person name="Campin R."/>
            <person name="McAtee P."/>
            <person name="Drummond R.S.M."/>
            <person name="Espley R.V."/>
            <person name="Ireland H.S."/>
            <person name="Wu R."/>
            <person name="Atkinson R.G."/>
            <person name="Karunairetnam S."/>
            <person name="Bulley S."/>
            <person name="Chunkath S."/>
            <person name="Hanley Z."/>
            <person name="Storey R."/>
            <person name="Thrimawithana A.H."/>
            <person name="Thomson S."/>
            <person name="David C."/>
            <person name="Testolin R."/>
            <person name="Huang H."/>
            <person name="Hellens R.P."/>
            <person name="Schaffer R.J."/>
        </authorList>
    </citation>
    <scope>NUCLEOTIDE SEQUENCE [LARGE SCALE GENOMIC DNA]</scope>
    <source>
        <strain evidence="8">cv. Red5</strain>
    </source>
</reference>
<evidence type="ECO:0000313" key="7">
    <source>
        <dbReference type="EMBL" id="PSS33842.1"/>
    </source>
</evidence>
<dbReference type="Proteomes" id="UP000241394">
    <property type="component" value="Chromosome LG3"/>
</dbReference>